<keyword evidence="2" id="KW-0238">DNA-binding</keyword>
<dbReference type="PROSITE" id="PS51318">
    <property type="entry name" value="TAT"/>
    <property type="match status" value="1"/>
</dbReference>
<feature type="chain" id="PRO_5030938112" evidence="1">
    <location>
        <begin position="35"/>
        <end position="668"/>
    </location>
</feature>
<proteinExistence type="predicted"/>
<dbReference type="GO" id="GO:0003677">
    <property type="term" value="F:DNA binding"/>
    <property type="evidence" value="ECO:0007669"/>
    <property type="project" value="UniProtKB-KW"/>
</dbReference>
<evidence type="ECO:0000256" key="1">
    <source>
        <dbReference type="SAM" id="SignalP"/>
    </source>
</evidence>
<dbReference type="RefSeq" id="WP_184797272.1">
    <property type="nucleotide sequence ID" value="NZ_JACHMY010000001.1"/>
</dbReference>
<evidence type="ECO:0000313" key="3">
    <source>
        <dbReference type="Proteomes" id="UP000549971"/>
    </source>
</evidence>
<organism evidence="2 3">
    <name type="scientific">Kribbella italica</name>
    <dbReference type="NCBI Taxonomy" id="1540520"/>
    <lineage>
        <taxon>Bacteria</taxon>
        <taxon>Bacillati</taxon>
        <taxon>Actinomycetota</taxon>
        <taxon>Actinomycetes</taxon>
        <taxon>Propionibacteriales</taxon>
        <taxon>Kribbellaceae</taxon>
        <taxon>Kribbella</taxon>
    </lineage>
</organism>
<dbReference type="SUPFAM" id="SSF101898">
    <property type="entry name" value="NHL repeat"/>
    <property type="match status" value="1"/>
</dbReference>
<gene>
    <name evidence="2" type="ORF">HDA39_004064</name>
</gene>
<dbReference type="Proteomes" id="UP000549971">
    <property type="component" value="Unassembled WGS sequence"/>
</dbReference>
<dbReference type="InterPro" id="IPR015943">
    <property type="entry name" value="WD40/YVTN_repeat-like_dom_sf"/>
</dbReference>
<feature type="signal peptide" evidence="1">
    <location>
        <begin position="1"/>
        <end position="34"/>
    </location>
</feature>
<dbReference type="InterPro" id="IPR015915">
    <property type="entry name" value="Kelch-typ_b-propeller"/>
</dbReference>
<keyword evidence="1" id="KW-0732">Signal</keyword>
<dbReference type="InterPro" id="IPR006311">
    <property type="entry name" value="TAT_signal"/>
</dbReference>
<name>A0A7W9MVL4_9ACTN</name>
<dbReference type="SUPFAM" id="SSF69322">
    <property type="entry name" value="Tricorn protease domain 2"/>
    <property type="match status" value="1"/>
</dbReference>
<reference evidence="2 3" key="1">
    <citation type="submission" date="2020-08" db="EMBL/GenBank/DDBJ databases">
        <title>Sequencing the genomes of 1000 actinobacteria strains.</title>
        <authorList>
            <person name="Klenk H.-P."/>
        </authorList>
    </citation>
    <scope>NUCLEOTIDE SEQUENCE [LARGE SCALE GENOMIC DNA]</scope>
    <source>
        <strain evidence="2 3">DSM 28967</strain>
    </source>
</reference>
<dbReference type="Gene3D" id="2.130.10.10">
    <property type="entry name" value="YVTN repeat-like/Quinoprotein amine dehydrogenase"/>
    <property type="match status" value="1"/>
</dbReference>
<dbReference type="EMBL" id="JACHMY010000001">
    <property type="protein sequence ID" value="MBB5837330.1"/>
    <property type="molecule type" value="Genomic_DNA"/>
</dbReference>
<dbReference type="Gene3D" id="2.120.10.80">
    <property type="entry name" value="Kelch-type beta propeller"/>
    <property type="match status" value="1"/>
</dbReference>
<keyword evidence="3" id="KW-1185">Reference proteome</keyword>
<protein>
    <submittedName>
        <fullName evidence="2">DNA-binding beta-propeller fold protein YncE</fullName>
    </submittedName>
</protein>
<sequence>MTEHAAGMVSRRTVLAGGIVASTAAALTTTPALAGPSATTAALPSPSAAPIDGSALPRFGPACSTAAVVAMVVHDGRAYLITRGIVPPKLVEVDLATRRVVRTTDLPVGEGGWAMTVAAGKIYVGLYPVADVYCFDPATAALTRVGSLAGAGGFVWDLVTAPDGQVFAVSYPNGTVWQIDPATQALTRLGAPVTGAQYGRYVGAAGSSVYAGIYTPSQLVAYDRTGGGFRDLTPDAVRGQTFGPFAATTDRLFVGSSGALLSMDLDGGNVRVVPLPNGQTGIDAITVAADGTAYVTTRGAGSVWSCGPDDVTLTAVATPAPADEHRRLVLLDGTTLLGATGSGVLWWLDLGTGQFELLDLVDAGFVPAADKPQSIELGMPHLYVGGHWVVTEHSLTRRTSRRIRVPGEAKTLTWRDGHLYSALYPSTEVVRIDPRTTDVHSFGFIGHQQLRPWQAAYDERSGLLAIASAPGTGKLVGALTLLDVRTGRMDVHPNLLPDQSIMSVSIVDGIAYLGGDVVGGGGITPTRTSAAIGAFDLRRRRLLWTAEPLAGERSIQSVAVHRGLLYGVLKRTSGGWFTYNLRTGEVVRATANLSGYGEIFVHEDRVYVETNFGGNLYQLGPGLGQARLLVNKLGDGWYTVPQLSPVRGRPTHHAWGLADRDLVQLPLR</sequence>
<evidence type="ECO:0000313" key="2">
    <source>
        <dbReference type="EMBL" id="MBB5837330.1"/>
    </source>
</evidence>
<dbReference type="AlphaFoldDB" id="A0A7W9MVL4"/>
<comment type="caution">
    <text evidence="2">The sequence shown here is derived from an EMBL/GenBank/DDBJ whole genome shotgun (WGS) entry which is preliminary data.</text>
</comment>
<accession>A0A7W9MVL4</accession>